<dbReference type="PANTHER" id="PTHR12161">
    <property type="entry name" value="IST1 FAMILY MEMBER"/>
    <property type="match status" value="1"/>
</dbReference>
<feature type="compositionally biased region" description="Basic and acidic residues" evidence="2">
    <location>
        <begin position="237"/>
        <end position="249"/>
    </location>
</feature>
<gene>
    <name evidence="3" type="primary">IST1_1</name>
    <name evidence="3" type="ORF">IWQ60_004905</name>
</gene>
<feature type="compositionally biased region" description="Polar residues" evidence="2">
    <location>
        <begin position="184"/>
        <end position="193"/>
    </location>
</feature>
<dbReference type="Gene3D" id="1.20.1260.60">
    <property type="entry name" value="Vacuolar protein sorting-associated protein Ist1"/>
    <property type="match status" value="1"/>
</dbReference>
<dbReference type="GO" id="GO:0015031">
    <property type="term" value="P:protein transport"/>
    <property type="evidence" value="ECO:0007669"/>
    <property type="project" value="InterPro"/>
</dbReference>
<dbReference type="EMBL" id="JANBPT010000248">
    <property type="protein sequence ID" value="KAJ1924925.1"/>
    <property type="molecule type" value="Genomic_DNA"/>
</dbReference>
<reference evidence="3" key="1">
    <citation type="submission" date="2022-07" db="EMBL/GenBank/DDBJ databases">
        <title>Phylogenomic reconstructions and comparative analyses of Kickxellomycotina fungi.</title>
        <authorList>
            <person name="Reynolds N.K."/>
            <person name="Stajich J.E."/>
            <person name="Barry K."/>
            <person name="Grigoriev I.V."/>
            <person name="Crous P."/>
            <person name="Smith M.E."/>
        </authorList>
    </citation>
    <scope>NUCLEOTIDE SEQUENCE</scope>
    <source>
        <strain evidence="3">RSA 861</strain>
    </source>
</reference>
<dbReference type="OrthoDB" id="29853at2759"/>
<organism evidence="3 4">
    <name type="scientific">Tieghemiomyces parasiticus</name>
    <dbReference type="NCBI Taxonomy" id="78921"/>
    <lineage>
        <taxon>Eukaryota</taxon>
        <taxon>Fungi</taxon>
        <taxon>Fungi incertae sedis</taxon>
        <taxon>Zoopagomycota</taxon>
        <taxon>Kickxellomycotina</taxon>
        <taxon>Dimargaritomycetes</taxon>
        <taxon>Dimargaritales</taxon>
        <taxon>Dimargaritaceae</taxon>
        <taxon>Tieghemiomyces</taxon>
    </lineage>
</organism>
<accession>A0A9W8AAJ7</accession>
<name>A0A9W8AAJ7_9FUNG</name>
<proteinExistence type="inferred from homology"/>
<dbReference type="AlphaFoldDB" id="A0A9W8AAJ7"/>
<dbReference type="PANTHER" id="PTHR12161:SF5">
    <property type="entry name" value="IST1 HOMOLOG"/>
    <property type="match status" value="1"/>
</dbReference>
<sequence length="249" mass="27492">MPFSSSRLKVHLKLAIGRLRLLKAKRTAGNDHLRREVGQLLAAGKEENARIRVERVIREDLTVEAFEIIELFCELLLARLGLLDQMKQCDPTLVEAIHSLLYATPRVDVQELAVVRDQFAMKFSKEFVLKGVENTDNTVNPRLLLKLSWDVPAPFLVDAYLQEIARSCRVDWKPAHEDSDCGSDETTTSTLATAVNPPPAVSKEIGPASPTAKPAAAGGSPPAPATSKPPSNSSFDELTRRFEALKNRK</sequence>
<dbReference type="InterPro" id="IPR005061">
    <property type="entry name" value="Ist1"/>
</dbReference>
<comment type="caution">
    <text evidence="3">The sequence shown here is derived from an EMBL/GenBank/DDBJ whole genome shotgun (WGS) entry which is preliminary data.</text>
</comment>
<evidence type="ECO:0000313" key="4">
    <source>
        <dbReference type="Proteomes" id="UP001150569"/>
    </source>
</evidence>
<dbReference type="Pfam" id="PF03398">
    <property type="entry name" value="Ist1"/>
    <property type="match status" value="1"/>
</dbReference>
<comment type="similarity">
    <text evidence="1">Belongs to the IST1 family.</text>
</comment>
<feature type="region of interest" description="Disordered" evidence="2">
    <location>
        <begin position="174"/>
        <end position="249"/>
    </location>
</feature>
<dbReference type="InterPro" id="IPR042277">
    <property type="entry name" value="IST1-like"/>
</dbReference>
<feature type="compositionally biased region" description="Low complexity" evidence="2">
    <location>
        <begin position="207"/>
        <end position="231"/>
    </location>
</feature>
<protein>
    <submittedName>
        <fullName evidence="3">Vacuolar protein sorting-associated protein ist1</fullName>
    </submittedName>
</protein>
<keyword evidence="4" id="KW-1185">Reference proteome</keyword>
<dbReference type="FunFam" id="1.20.1260.60:FF:000002">
    <property type="entry name" value="Vacuolar protein sorting-associated protein IST1"/>
    <property type="match status" value="1"/>
</dbReference>
<evidence type="ECO:0000256" key="1">
    <source>
        <dbReference type="ARBA" id="ARBA00005536"/>
    </source>
</evidence>
<dbReference type="Proteomes" id="UP001150569">
    <property type="component" value="Unassembled WGS sequence"/>
</dbReference>
<evidence type="ECO:0000256" key="2">
    <source>
        <dbReference type="SAM" id="MobiDB-lite"/>
    </source>
</evidence>
<evidence type="ECO:0000313" key="3">
    <source>
        <dbReference type="EMBL" id="KAJ1924925.1"/>
    </source>
</evidence>